<dbReference type="OrthoDB" id="10281450at2759"/>
<dbReference type="Proteomes" id="UP000239560">
    <property type="component" value="Unassembled WGS sequence"/>
</dbReference>
<evidence type="ECO:0000313" key="2">
    <source>
        <dbReference type="EMBL" id="CTR04480.1"/>
    </source>
</evidence>
<name>A0A0K3C7M6_RHOTO</name>
<reference evidence="2 4" key="1">
    <citation type="submission" date="2015-07" db="EMBL/GenBank/DDBJ databases">
        <authorList>
            <person name="Cajimat M.N.B."/>
            <person name="Milazzo M.L."/>
            <person name="Fulhorst C.F."/>
        </authorList>
    </citation>
    <scope>NUCLEOTIDE SEQUENCE [LARGE SCALE GENOMIC DNA]</scope>
    <source>
        <strain evidence="2">Single colony</strain>
    </source>
</reference>
<evidence type="ECO:0000313" key="3">
    <source>
        <dbReference type="EMBL" id="PRQ77686.1"/>
    </source>
</evidence>
<organism evidence="2 4">
    <name type="scientific">Rhodotorula toruloides</name>
    <name type="common">Yeast</name>
    <name type="synonym">Rhodosporidium toruloides</name>
    <dbReference type="NCBI Taxonomy" id="5286"/>
    <lineage>
        <taxon>Eukaryota</taxon>
        <taxon>Fungi</taxon>
        <taxon>Dikarya</taxon>
        <taxon>Basidiomycota</taxon>
        <taxon>Pucciniomycotina</taxon>
        <taxon>Microbotryomycetes</taxon>
        <taxon>Sporidiobolales</taxon>
        <taxon>Sporidiobolaceae</taxon>
        <taxon>Rhodotorula</taxon>
    </lineage>
</organism>
<accession>A0A0K3C7M6</accession>
<feature type="region of interest" description="Disordered" evidence="1">
    <location>
        <begin position="307"/>
        <end position="328"/>
    </location>
</feature>
<reference evidence="3 5" key="2">
    <citation type="journal article" date="2018" name="Elife">
        <title>Functional genomics of lipid metabolism in the oleaginous yeast Rhodosporidium toruloides.</title>
        <authorList>
            <person name="Coradetti S.T."/>
            <person name="Pinel D."/>
            <person name="Geiselman G."/>
            <person name="Ito M."/>
            <person name="Mondo S."/>
            <person name="Reilly M.C."/>
            <person name="Cheng Y.F."/>
            <person name="Bauer S."/>
            <person name="Grigoriev I."/>
            <person name="Gladden J.M."/>
            <person name="Simmons B.A."/>
            <person name="Brem R."/>
            <person name="Arkin A.P."/>
            <person name="Skerker J.M."/>
        </authorList>
    </citation>
    <scope>NUCLEOTIDE SEQUENCE [LARGE SCALE GENOMIC DNA]</scope>
    <source>
        <strain evidence="3 5">NBRC 0880</strain>
    </source>
</reference>
<feature type="region of interest" description="Disordered" evidence="1">
    <location>
        <begin position="246"/>
        <end position="274"/>
    </location>
</feature>
<feature type="region of interest" description="Disordered" evidence="1">
    <location>
        <begin position="197"/>
        <end position="229"/>
    </location>
</feature>
<dbReference type="AlphaFoldDB" id="A0A0K3C7M6"/>
<proteinExistence type="predicted"/>
<evidence type="ECO:0000313" key="5">
    <source>
        <dbReference type="Proteomes" id="UP000239560"/>
    </source>
</evidence>
<dbReference type="Proteomes" id="UP000199069">
    <property type="component" value="Unassembled WGS sequence"/>
</dbReference>
<feature type="compositionally biased region" description="Low complexity" evidence="1">
    <location>
        <begin position="262"/>
        <end position="272"/>
    </location>
</feature>
<evidence type="ECO:0000256" key="1">
    <source>
        <dbReference type="SAM" id="MobiDB-lite"/>
    </source>
</evidence>
<gene>
    <name evidence="2" type="primary">FGENESH: predicted gene_1.341</name>
    <name evidence="3" type="ORF">AAT19DRAFT_8754</name>
    <name evidence="2" type="ORF">BN2166_0003410</name>
</gene>
<dbReference type="EMBL" id="CWKI01000001">
    <property type="protein sequence ID" value="CTR04480.1"/>
    <property type="molecule type" value="Genomic_DNA"/>
</dbReference>
<feature type="compositionally biased region" description="Polar residues" evidence="1">
    <location>
        <begin position="307"/>
        <end position="325"/>
    </location>
</feature>
<dbReference type="EMBL" id="LCTV02000001">
    <property type="protein sequence ID" value="PRQ77686.1"/>
    <property type="molecule type" value="Genomic_DNA"/>
</dbReference>
<sequence length="486" mass="53192">MTASAEKTVRKQHLFYVGHAPTLVARGAGGSNLITDHATLNSLYHASDVFLIDTFDETEEEKETFIVFASEDGLCSALNVVETWLGRNKDVEVDLGPLPYLWPAHRRLSLQRPSSKRLFLRPAFDRHSRAFSPEAYIKSDPMHVWSRWSTTLEHMSDLLDTTWANDSLRPAEAVAQAMAIDKTDELPTTALAAMRVTSGGQESDGTAGDAKQGQKRNSAVEEAVQERPAPALAPEAAILDVVPSAKRTRTDSGGDTIDVADKAAAPPDTTPTEPVIAPTTAKLAPVDELAQPLDAPSVPNALLPFAPSSSTAAHETATGAPSTSAMPPMRLIPLSRAPRNESNQPFETLYGGPIAWDEKAVPAVPLNQNQGDLLTPMLSHTFRLYGLWSSEGDGPLMSEETIRRFVAGYVHDQYHVEGVLARPSELAVNGTDLDIIFYSRQEFKWQNERREANKQRLKDWGHYPLRPDAPTVPKGERRIAPPYLGI</sequence>
<keyword evidence="4" id="KW-1185">Reference proteome</keyword>
<protein>
    <submittedName>
        <fullName evidence="2 3">Proteophosphoglycan ppg4</fullName>
    </submittedName>
</protein>
<evidence type="ECO:0000313" key="4">
    <source>
        <dbReference type="Proteomes" id="UP000199069"/>
    </source>
</evidence>